<gene>
    <name evidence="2" type="ordered locus">Hoch_2067</name>
</gene>
<dbReference type="RefSeq" id="WP_012827220.1">
    <property type="nucleotide sequence ID" value="NC_013440.1"/>
</dbReference>
<dbReference type="InterPro" id="IPR003593">
    <property type="entry name" value="AAA+_ATPase"/>
</dbReference>
<dbReference type="SUPFAM" id="SSF52540">
    <property type="entry name" value="P-loop containing nucleoside triphosphate hydrolases"/>
    <property type="match status" value="1"/>
</dbReference>
<dbReference type="SMART" id="SM00382">
    <property type="entry name" value="AAA"/>
    <property type="match status" value="1"/>
</dbReference>
<dbReference type="Gene3D" id="3.40.50.300">
    <property type="entry name" value="P-loop containing nucleotide triphosphate hydrolases"/>
    <property type="match status" value="1"/>
</dbReference>
<dbReference type="HOGENOM" id="CLU_051820_2_1_7"/>
<feature type="domain" description="AAA+ ATPase" evidence="1">
    <location>
        <begin position="62"/>
        <end position="234"/>
    </location>
</feature>
<dbReference type="Pfam" id="PF07728">
    <property type="entry name" value="AAA_5"/>
    <property type="match status" value="1"/>
</dbReference>
<dbReference type="Proteomes" id="UP000001880">
    <property type="component" value="Chromosome"/>
</dbReference>
<accession>D0LG10</accession>
<sequence length="318" mass="35638">MKKLHPFHLLDPAASSDEERARRAELLAARQPPQSLRSHTSGAPFFQPSPELVIAINIALTVQAPLLLTGEPGTGKTQVAYYLAWYFGLGEKLFALDVRSTTTTADLLYRFDTVAYFHAAQDPANAGKPLDRSRFIDRGPLWLAFESQGPSIVLIDEVDKASRDFPNDLLNVLDQHQFSVPDLPHEDTQIPVVHLPEGVAPPLVVITSNSERRLPEPFLRRCIFHHIEFTVEILRKAMEAHFAAFPHLDDEVRELALERFLDLRRLPLRKKPATAEFLVWLSVLSAQGQTTTRSLQGPLDELPALAALIKDRDDLGKL</sequence>
<dbReference type="STRING" id="502025.Hoch_2067"/>
<dbReference type="InterPro" id="IPR011704">
    <property type="entry name" value="ATPase_dyneun-rel_AAA"/>
</dbReference>
<dbReference type="eggNOG" id="COG0714">
    <property type="taxonomic scope" value="Bacteria"/>
</dbReference>
<protein>
    <submittedName>
        <fullName evidence="2">ATPase associated with various cellular activities AAA_5</fullName>
    </submittedName>
</protein>
<organism evidence="2 3">
    <name type="scientific">Haliangium ochraceum (strain DSM 14365 / JCM 11303 / SMP-2)</name>
    <dbReference type="NCBI Taxonomy" id="502025"/>
    <lineage>
        <taxon>Bacteria</taxon>
        <taxon>Pseudomonadati</taxon>
        <taxon>Myxococcota</taxon>
        <taxon>Polyangia</taxon>
        <taxon>Haliangiales</taxon>
        <taxon>Kofleriaceae</taxon>
        <taxon>Haliangium</taxon>
    </lineage>
</organism>
<dbReference type="OrthoDB" id="9783370at2"/>
<dbReference type="GO" id="GO:0005524">
    <property type="term" value="F:ATP binding"/>
    <property type="evidence" value="ECO:0007669"/>
    <property type="project" value="InterPro"/>
</dbReference>
<keyword evidence="3" id="KW-1185">Reference proteome</keyword>
<dbReference type="GO" id="GO:0016887">
    <property type="term" value="F:ATP hydrolysis activity"/>
    <property type="evidence" value="ECO:0007669"/>
    <property type="project" value="InterPro"/>
</dbReference>
<dbReference type="EMBL" id="CP001804">
    <property type="protein sequence ID" value="ACY14612.1"/>
    <property type="molecule type" value="Genomic_DNA"/>
</dbReference>
<name>D0LG10_HALO1</name>
<reference evidence="2 3" key="1">
    <citation type="journal article" date="2010" name="Stand. Genomic Sci.">
        <title>Complete genome sequence of Haliangium ochraceum type strain (SMP-2).</title>
        <authorList>
            <consortium name="US DOE Joint Genome Institute (JGI-PGF)"/>
            <person name="Ivanova N."/>
            <person name="Daum C."/>
            <person name="Lang E."/>
            <person name="Abt B."/>
            <person name="Kopitz M."/>
            <person name="Saunders E."/>
            <person name="Lapidus A."/>
            <person name="Lucas S."/>
            <person name="Glavina Del Rio T."/>
            <person name="Nolan M."/>
            <person name="Tice H."/>
            <person name="Copeland A."/>
            <person name="Cheng J.F."/>
            <person name="Chen F."/>
            <person name="Bruce D."/>
            <person name="Goodwin L."/>
            <person name="Pitluck S."/>
            <person name="Mavromatis K."/>
            <person name="Pati A."/>
            <person name="Mikhailova N."/>
            <person name="Chen A."/>
            <person name="Palaniappan K."/>
            <person name="Land M."/>
            <person name="Hauser L."/>
            <person name="Chang Y.J."/>
            <person name="Jeffries C.D."/>
            <person name="Detter J.C."/>
            <person name="Brettin T."/>
            <person name="Rohde M."/>
            <person name="Goker M."/>
            <person name="Bristow J."/>
            <person name="Markowitz V."/>
            <person name="Eisen J.A."/>
            <person name="Hugenholtz P."/>
            <person name="Kyrpides N.C."/>
            <person name="Klenk H.P."/>
        </authorList>
    </citation>
    <scope>NUCLEOTIDE SEQUENCE [LARGE SCALE GENOMIC DNA]</scope>
    <source>
        <strain evidence="3">DSM 14365 / CIP 107738 / JCM 11303 / AJ 13395 / SMP-2</strain>
    </source>
</reference>
<dbReference type="KEGG" id="hoh:Hoch_2067"/>
<evidence type="ECO:0000313" key="3">
    <source>
        <dbReference type="Proteomes" id="UP000001880"/>
    </source>
</evidence>
<proteinExistence type="predicted"/>
<evidence type="ECO:0000313" key="2">
    <source>
        <dbReference type="EMBL" id="ACY14612.1"/>
    </source>
</evidence>
<evidence type="ECO:0000259" key="1">
    <source>
        <dbReference type="SMART" id="SM00382"/>
    </source>
</evidence>
<dbReference type="AlphaFoldDB" id="D0LG10"/>
<dbReference type="CDD" id="cd00009">
    <property type="entry name" value="AAA"/>
    <property type="match status" value="1"/>
</dbReference>
<dbReference type="InterPro" id="IPR027417">
    <property type="entry name" value="P-loop_NTPase"/>
</dbReference>